<keyword evidence="2" id="KW-0472">Membrane</keyword>
<reference evidence="3" key="1">
    <citation type="submission" date="2022-12" db="EMBL/GenBank/DDBJ databases">
        <title>Genome assemblies of Blomia tropicalis.</title>
        <authorList>
            <person name="Cui Y."/>
        </authorList>
    </citation>
    <scope>NUCLEOTIDE SEQUENCE</scope>
    <source>
        <tissue evidence="3">Adult mites</tissue>
    </source>
</reference>
<feature type="compositionally biased region" description="Basic residues" evidence="1">
    <location>
        <begin position="263"/>
        <end position="275"/>
    </location>
</feature>
<evidence type="ECO:0000313" key="3">
    <source>
        <dbReference type="EMBL" id="KAJ6218452.1"/>
    </source>
</evidence>
<feature type="transmembrane region" description="Helical" evidence="2">
    <location>
        <begin position="235"/>
        <end position="260"/>
    </location>
</feature>
<name>A0A9Q0M3W0_BLOTA</name>
<keyword evidence="4" id="KW-1185">Reference proteome</keyword>
<evidence type="ECO:0000256" key="2">
    <source>
        <dbReference type="SAM" id="Phobius"/>
    </source>
</evidence>
<gene>
    <name evidence="3" type="ORF">RDWZM_009609</name>
</gene>
<evidence type="ECO:0000256" key="1">
    <source>
        <dbReference type="SAM" id="MobiDB-lite"/>
    </source>
</evidence>
<proteinExistence type="predicted"/>
<keyword evidence="2" id="KW-1133">Transmembrane helix</keyword>
<dbReference type="Proteomes" id="UP001142055">
    <property type="component" value="Chromosome 3"/>
</dbReference>
<accession>A0A9Q0M3W0</accession>
<keyword evidence="2" id="KW-0812">Transmembrane</keyword>
<feature type="region of interest" description="Disordered" evidence="1">
    <location>
        <begin position="263"/>
        <end position="307"/>
    </location>
</feature>
<sequence length="307" mass="34618">MALYTINQSLSDIHLHGMNLVNVAPVPIEKQWTPFKNSKRFAEIKNKITMIYSTPTGQNVSFFVFNVPNEIGLTYNPITNELVEGYNYSTKNDGYKAPITGRSFYTIEHSNNGPLSFVDWEFYIGSTDSNIFKLDSTTRRSILYNSKNKSLVLGNDTRDGYQRLSGIEWPVLNGFISENRIILFTPKTIYNFSQGIDQGWHVPVTSIDLSAFFICNAAQIITGPPQNQSTEKPRIWLIALVVILALAILFTIGMISYQASRKAKNRHKKRKKKKNGSISQTKALPETNKNSSIDKEMSCSVKPSSQV</sequence>
<protein>
    <submittedName>
        <fullName evidence="3">Uncharacterized protein</fullName>
    </submittedName>
</protein>
<evidence type="ECO:0000313" key="4">
    <source>
        <dbReference type="Proteomes" id="UP001142055"/>
    </source>
</evidence>
<feature type="compositionally biased region" description="Polar residues" evidence="1">
    <location>
        <begin position="276"/>
        <end position="291"/>
    </location>
</feature>
<dbReference type="AlphaFoldDB" id="A0A9Q0M3W0"/>
<organism evidence="3 4">
    <name type="scientific">Blomia tropicalis</name>
    <name type="common">Mite</name>
    <dbReference type="NCBI Taxonomy" id="40697"/>
    <lineage>
        <taxon>Eukaryota</taxon>
        <taxon>Metazoa</taxon>
        <taxon>Ecdysozoa</taxon>
        <taxon>Arthropoda</taxon>
        <taxon>Chelicerata</taxon>
        <taxon>Arachnida</taxon>
        <taxon>Acari</taxon>
        <taxon>Acariformes</taxon>
        <taxon>Sarcoptiformes</taxon>
        <taxon>Astigmata</taxon>
        <taxon>Glycyphagoidea</taxon>
        <taxon>Echimyopodidae</taxon>
        <taxon>Blomia</taxon>
    </lineage>
</organism>
<comment type="caution">
    <text evidence="3">The sequence shown here is derived from an EMBL/GenBank/DDBJ whole genome shotgun (WGS) entry which is preliminary data.</text>
</comment>
<dbReference type="EMBL" id="JAPWDV010000003">
    <property type="protein sequence ID" value="KAJ6218452.1"/>
    <property type="molecule type" value="Genomic_DNA"/>
</dbReference>